<evidence type="ECO:0000256" key="3">
    <source>
        <dbReference type="ARBA" id="ARBA00022692"/>
    </source>
</evidence>
<feature type="compositionally biased region" description="Basic and acidic residues" evidence="10">
    <location>
        <begin position="873"/>
        <end position="882"/>
    </location>
</feature>
<feature type="transmembrane region" description="Helical" evidence="11">
    <location>
        <begin position="598"/>
        <end position="623"/>
    </location>
</feature>
<dbReference type="Gene3D" id="1.25.40.20">
    <property type="entry name" value="Ankyrin repeat-containing domain"/>
    <property type="match status" value="1"/>
</dbReference>
<keyword evidence="9" id="KW-0407">Ion channel</keyword>
<feature type="transmembrane region" description="Helical" evidence="11">
    <location>
        <begin position="400"/>
        <end position="420"/>
    </location>
</feature>
<dbReference type="SUPFAM" id="SSF48403">
    <property type="entry name" value="Ankyrin repeat"/>
    <property type="match status" value="1"/>
</dbReference>
<keyword evidence="4" id="KW-0677">Repeat</keyword>
<dbReference type="EMBL" id="JBJKFK010000955">
    <property type="protein sequence ID" value="KAL3314587.1"/>
    <property type="molecule type" value="Genomic_DNA"/>
</dbReference>
<reference evidence="13 14" key="1">
    <citation type="submission" date="2024-11" db="EMBL/GenBank/DDBJ databases">
        <title>Adaptive evolution of stress response genes in parasites aligns with host niche diversity.</title>
        <authorList>
            <person name="Hahn C."/>
            <person name="Resl P."/>
        </authorList>
    </citation>
    <scope>NUCLEOTIDE SEQUENCE [LARGE SCALE GENOMIC DNA]</scope>
    <source>
        <strain evidence="13">EGGRZ-B1_66</strain>
        <tissue evidence="13">Body</tissue>
    </source>
</reference>
<feature type="transmembrane region" description="Helical" evidence="11">
    <location>
        <begin position="696"/>
        <end position="715"/>
    </location>
</feature>
<evidence type="ECO:0000256" key="4">
    <source>
        <dbReference type="ARBA" id="ARBA00022737"/>
    </source>
</evidence>
<keyword evidence="8 11" id="KW-0472">Membrane</keyword>
<dbReference type="GO" id="GO:0034220">
    <property type="term" value="P:monoatomic ion transmembrane transport"/>
    <property type="evidence" value="ECO:0007669"/>
    <property type="project" value="UniProtKB-KW"/>
</dbReference>
<dbReference type="PRINTS" id="PR01097">
    <property type="entry name" value="TRNSRECEPTRP"/>
</dbReference>
<keyword evidence="6" id="KW-0040">ANK repeat</keyword>
<keyword evidence="3 11" id="KW-0812">Transmembrane</keyword>
<dbReference type="Proteomes" id="UP001626550">
    <property type="component" value="Unassembled WGS sequence"/>
</dbReference>
<evidence type="ECO:0000256" key="11">
    <source>
        <dbReference type="SAM" id="Phobius"/>
    </source>
</evidence>
<dbReference type="Pfam" id="PF00520">
    <property type="entry name" value="Ion_trans"/>
    <property type="match status" value="1"/>
</dbReference>
<evidence type="ECO:0000313" key="13">
    <source>
        <dbReference type="EMBL" id="KAL3314587.1"/>
    </source>
</evidence>
<evidence type="ECO:0000259" key="12">
    <source>
        <dbReference type="SMART" id="SM01420"/>
    </source>
</evidence>
<comment type="caution">
    <text evidence="13">The sequence shown here is derived from an EMBL/GenBank/DDBJ whole genome shotgun (WGS) entry which is preliminary data.</text>
</comment>
<dbReference type="SMART" id="SM01420">
    <property type="entry name" value="TRP_2"/>
    <property type="match status" value="1"/>
</dbReference>
<feature type="region of interest" description="Disordered" evidence="10">
    <location>
        <begin position="1009"/>
        <end position="1091"/>
    </location>
</feature>
<accession>A0ABD2Q5T5</accession>
<dbReference type="InterPro" id="IPR036770">
    <property type="entry name" value="Ankyrin_rpt-contain_sf"/>
</dbReference>
<evidence type="ECO:0000256" key="2">
    <source>
        <dbReference type="ARBA" id="ARBA00022448"/>
    </source>
</evidence>
<dbReference type="Pfam" id="PF13637">
    <property type="entry name" value="Ank_4"/>
    <property type="match status" value="1"/>
</dbReference>
<dbReference type="AlphaFoldDB" id="A0ABD2Q5T5"/>
<name>A0ABD2Q5T5_9PLAT</name>
<proteinExistence type="predicted"/>
<organism evidence="13 14">
    <name type="scientific">Cichlidogyrus casuarinus</name>
    <dbReference type="NCBI Taxonomy" id="1844966"/>
    <lineage>
        <taxon>Eukaryota</taxon>
        <taxon>Metazoa</taxon>
        <taxon>Spiralia</taxon>
        <taxon>Lophotrochozoa</taxon>
        <taxon>Platyhelminthes</taxon>
        <taxon>Monogenea</taxon>
        <taxon>Monopisthocotylea</taxon>
        <taxon>Dactylogyridea</taxon>
        <taxon>Ancyrocephalidae</taxon>
        <taxon>Cichlidogyrus</taxon>
    </lineage>
</organism>
<protein>
    <recommendedName>
        <fullName evidence="12">Transient receptor ion channel domain-containing protein</fullName>
    </recommendedName>
</protein>
<dbReference type="InterPro" id="IPR002110">
    <property type="entry name" value="Ankyrin_rpt"/>
</dbReference>
<dbReference type="NCBIfam" id="TIGR00870">
    <property type="entry name" value="trp"/>
    <property type="match status" value="1"/>
</dbReference>
<comment type="subcellular location">
    <subcellularLocation>
        <location evidence="1">Membrane</location>
        <topology evidence="1">Multi-pass membrane protein</topology>
    </subcellularLocation>
</comment>
<dbReference type="InterPro" id="IPR005821">
    <property type="entry name" value="Ion_trans_dom"/>
</dbReference>
<evidence type="ECO:0000256" key="7">
    <source>
        <dbReference type="ARBA" id="ARBA00023065"/>
    </source>
</evidence>
<feature type="compositionally biased region" description="Polar residues" evidence="10">
    <location>
        <begin position="914"/>
        <end position="923"/>
    </location>
</feature>
<gene>
    <name evidence="13" type="ORF">Ciccas_006795</name>
</gene>
<feature type="compositionally biased region" description="Basic and acidic residues" evidence="10">
    <location>
        <begin position="1038"/>
        <end position="1057"/>
    </location>
</feature>
<keyword evidence="7" id="KW-0406">Ion transport</keyword>
<sequence>MPKILNHLERVSTRRRSSKRRQQYRNMNVPGIGVVSETDIRNQIDGMIEEFREDLSAYKNRHRHSQNIVIDLSGLELPLSSGELNRGERIFLNAVEQGDTSTVKRCLEYYKDFKIDPNCCDSIGRDVLRIAIENEHTELLELLLGYPVIELKDSLLHAISEKHLIAVELILQAQADRGHVKKNLKGLLGKVQSGTFTPDITPIILAAHGDNYTIIKLLLDRGDRISKPHDLRCSCGNCVQAIRADSLQHSKLRINTFKALSSPSFICLSSKDPILTAFELSWELKRLGRLENEFKNDYEELTQKCQKFAVALLSETRSSAELTVVLNHDTWQGGVGVHVNAAKRVHHGDDAETMKLARLKLAIKYKQKEFVAHPHCQQLLASIWYEGLPGFRRKPMLSQLTTMLTLCCMFPVISTFYILAPNSKTGSMLKKPFIKFLCQSSSYLCFIGLLTLVALRIEELLFDTIENRVMQRGPLPSFTEALIMLFVFGFVYQDMKKIWTWGIRTYVLNRWHLLDFVTNSLYIATIGVRFAAWLRVQLYDEIAVMDRERWDPYDPMLISECLFAAANILSTLKLIYTFTVSPQLGPLQISLARMINDIVKFFCVYTLVLVAFAFGMNQLYWFYANNRRIHCKDVHFTLEDGPKDVYDYCTTRGQYYTNLWEISQTLYWSAYGLIDLTNMNLEYPHVFTEFVGKLTFGVYSIIAFIVLLNMLIAMMNDSYQRIAEKADVEWKFARSKLWISYFADGNSLPVPFNLCPGPKTFKNILESILTTFKQCGENRQLSQWSTIRKQVKAVNEKEAKYEAVMRELVNRYLMHRQKQEEGQGVTEDDLNEIKGDISAFRHELLDIFQQNGMKVPEHSKQMAGGKKLRRKGGKEAEKKADGIDDLDALRSPNRRQNVAAPGPEAPSFVGQEKTPMQNRLSQQKKNSIIEDAIYGNVSMEEVKKELGSAMEDEVGQDNLGFVDAEDHTMRATPAEQVEEIAVKVEQVAETVLEQVDETKTVVLEQVDEKKKVEQIAPPEVAPKPKTMKVPPPVAKKPKALDKQELIKSDSVEMDKIPSKLPAPNPRDRQAMKSSPKASSKSSDVIDKGDMV</sequence>
<dbReference type="PANTHER" id="PTHR10117:SF54">
    <property type="entry name" value="TRANSIENT RECEPTOR POTENTIAL-GAMMA PROTEIN"/>
    <property type="match status" value="1"/>
</dbReference>
<keyword evidence="5 11" id="KW-1133">Transmembrane helix</keyword>
<dbReference type="PANTHER" id="PTHR10117">
    <property type="entry name" value="TRANSIENT RECEPTOR POTENTIAL CHANNEL"/>
    <property type="match status" value="1"/>
</dbReference>
<feature type="compositionally biased region" description="Low complexity" evidence="10">
    <location>
        <begin position="1072"/>
        <end position="1082"/>
    </location>
</feature>
<dbReference type="InterPro" id="IPR013555">
    <property type="entry name" value="TRP_dom"/>
</dbReference>
<evidence type="ECO:0000256" key="5">
    <source>
        <dbReference type="ARBA" id="ARBA00022989"/>
    </source>
</evidence>
<evidence type="ECO:0000256" key="9">
    <source>
        <dbReference type="ARBA" id="ARBA00023303"/>
    </source>
</evidence>
<evidence type="ECO:0000256" key="10">
    <source>
        <dbReference type="SAM" id="MobiDB-lite"/>
    </source>
</evidence>
<dbReference type="SMART" id="SM00248">
    <property type="entry name" value="ANK"/>
    <property type="match status" value="3"/>
</dbReference>
<evidence type="ECO:0000313" key="14">
    <source>
        <dbReference type="Proteomes" id="UP001626550"/>
    </source>
</evidence>
<feature type="region of interest" description="Disordered" evidence="10">
    <location>
        <begin position="855"/>
        <end position="923"/>
    </location>
</feature>
<keyword evidence="2" id="KW-0813">Transport</keyword>
<feature type="transmembrane region" description="Helical" evidence="11">
    <location>
        <begin position="475"/>
        <end position="492"/>
    </location>
</feature>
<dbReference type="GO" id="GO:0016020">
    <property type="term" value="C:membrane"/>
    <property type="evidence" value="ECO:0007669"/>
    <property type="project" value="UniProtKB-SubCell"/>
</dbReference>
<evidence type="ECO:0000256" key="8">
    <source>
        <dbReference type="ARBA" id="ARBA00023136"/>
    </source>
</evidence>
<evidence type="ECO:0000256" key="1">
    <source>
        <dbReference type="ARBA" id="ARBA00004141"/>
    </source>
</evidence>
<evidence type="ECO:0000256" key="6">
    <source>
        <dbReference type="ARBA" id="ARBA00023043"/>
    </source>
</evidence>
<feature type="transmembrane region" description="Helical" evidence="11">
    <location>
        <begin position="513"/>
        <end position="536"/>
    </location>
</feature>
<feature type="domain" description="Transient receptor ion channel" evidence="12">
    <location>
        <begin position="233"/>
        <end position="295"/>
    </location>
</feature>
<dbReference type="Pfam" id="PF08344">
    <property type="entry name" value="TRP_2"/>
    <property type="match status" value="1"/>
</dbReference>
<dbReference type="InterPro" id="IPR002153">
    <property type="entry name" value="TRPC_channel"/>
</dbReference>
<keyword evidence="14" id="KW-1185">Reference proteome</keyword>
<feature type="transmembrane region" description="Helical" evidence="11">
    <location>
        <begin position="432"/>
        <end position="455"/>
    </location>
</feature>